<dbReference type="KEGG" id="sgra:EX895_000532"/>
<dbReference type="EMBL" id="SRRM01000002">
    <property type="protein sequence ID" value="TKY90534.1"/>
    <property type="molecule type" value="Genomic_DNA"/>
</dbReference>
<reference evidence="3 4" key="1">
    <citation type="submission" date="2019-05" db="EMBL/GenBank/DDBJ databases">
        <title>Sporisorium graminicola CBS 10092 draft sequencing and annotation.</title>
        <authorList>
            <person name="Solano-Gonzalez S."/>
            <person name="Caddick M.X."/>
            <person name="Darby A."/>
        </authorList>
    </citation>
    <scope>NUCLEOTIDE SEQUENCE [LARGE SCALE GENOMIC DNA]</scope>
    <source>
        <strain evidence="3 4">CBS 10092</strain>
    </source>
</reference>
<feature type="coiled-coil region" evidence="1">
    <location>
        <begin position="436"/>
        <end position="463"/>
    </location>
</feature>
<proteinExistence type="predicted"/>
<feature type="compositionally biased region" description="Polar residues" evidence="2">
    <location>
        <begin position="538"/>
        <end position="547"/>
    </location>
</feature>
<feature type="compositionally biased region" description="Basic and acidic residues" evidence="2">
    <location>
        <begin position="797"/>
        <end position="811"/>
    </location>
</feature>
<organism evidence="3 4">
    <name type="scientific">Sporisorium graminicola</name>
    <dbReference type="NCBI Taxonomy" id="280036"/>
    <lineage>
        <taxon>Eukaryota</taxon>
        <taxon>Fungi</taxon>
        <taxon>Dikarya</taxon>
        <taxon>Basidiomycota</taxon>
        <taxon>Ustilaginomycotina</taxon>
        <taxon>Ustilaginomycetes</taxon>
        <taxon>Ustilaginales</taxon>
        <taxon>Ustilaginaceae</taxon>
        <taxon>Sporisorium</taxon>
    </lineage>
</organism>
<evidence type="ECO:0000313" key="3">
    <source>
        <dbReference type="EMBL" id="TKY90534.1"/>
    </source>
</evidence>
<comment type="caution">
    <text evidence="3">The sequence shown here is derived from an EMBL/GenBank/DDBJ whole genome shotgun (WGS) entry which is preliminary data.</text>
</comment>
<feature type="compositionally biased region" description="Acidic residues" evidence="2">
    <location>
        <begin position="620"/>
        <end position="634"/>
    </location>
</feature>
<keyword evidence="4" id="KW-1185">Reference proteome</keyword>
<keyword evidence="1" id="KW-0175">Coiled coil</keyword>
<feature type="compositionally biased region" description="Acidic residues" evidence="2">
    <location>
        <begin position="497"/>
        <end position="508"/>
    </location>
</feature>
<feature type="region of interest" description="Disordered" evidence="2">
    <location>
        <begin position="1"/>
        <end position="50"/>
    </location>
</feature>
<feature type="compositionally biased region" description="Polar residues" evidence="2">
    <location>
        <begin position="164"/>
        <end position="173"/>
    </location>
</feature>
<sequence length="811" mass="85523">MQAAASSRSGPSIDGPAEIVRATKATTAQASPITHYRSRSRSSNSAFSTEGSPLLAAAAIASGSARVMPSPIPPPCAALPPTPGVAAGAGSPVLGGSAILYRGNRSNRNSVLSRSSLRNKNFRHLNVGLTHEENAELVQKILADLRPASHVSTTTVTTGHSSSRSLSPATKTASAAHERLAAANKMCTRSDDDKRLSASSQSTDASQLDSGVVSSSNKLSASTTPQLSQSRTPTPTTPVETETAAVKTDQPDAEADKALMTPTAALESLRVLENAFQRSSIHLPNEDGSTTQDSKLSSPTTAVAVSPTRSTMSDNEVATPRSKRSSSYRKSVPALSQLHEGVDALGISTGSQKDAPHSPTSDHSSSVTAETPSWISSLSALEAIRVLAFQQDVAQALAHPEGNAAKSTAAAAAEAAVSADEVSALRYALKFAIARADRLAEALHRVNEDKAKVECELEVLRRNVLSMLGSKDMFGSGAAEAPVRRAGRRRAVEDELVVEEEDAMEQFEDAQSAQSHVAPAEEQATRRKPQQQQQQQQSDAQPRSNASAKTRPTRAAHAAPATQTAPAKPAAPAASAPSKGVSIASLRAKNASTSAATAASQRYAPSRKDRDAATISSSSSDEDEEDEEAEEDFDLFPFNKPTRRIAPEVSMTDFLNASRMSKIEIEQHDARRELERSLADDADGSSTNSRAPLTGGGAAGFVNRRGLFKSLTKMVDQRVGGRRSSAFLAPPVPDKTRLNRSPSASLVQQQQQLAEPLSFDGDSIIPQYPGSVGRKPTAVPKRVQSHSSSSLNTSLRESLEKHSLRDAGIRT</sequence>
<feature type="region of interest" description="Disordered" evidence="2">
    <location>
        <begin position="152"/>
        <end position="255"/>
    </location>
</feature>
<dbReference type="GeneID" id="40723427"/>
<evidence type="ECO:0000256" key="2">
    <source>
        <dbReference type="SAM" id="MobiDB-lite"/>
    </source>
</evidence>
<feature type="region of interest" description="Disordered" evidence="2">
    <location>
        <begin position="497"/>
        <end position="639"/>
    </location>
</feature>
<feature type="compositionally biased region" description="Polar residues" evidence="2">
    <location>
        <begin position="197"/>
        <end position="231"/>
    </location>
</feature>
<protein>
    <submittedName>
        <fullName evidence="3">Uncharacterized protein</fullName>
    </submittedName>
</protein>
<evidence type="ECO:0000313" key="4">
    <source>
        <dbReference type="Proteomes" id="UP000306050"/>
    </source>
</evidence>
<feature type="compositionally biased region" description="Polar residues" evidence="2">
    <location>
        <begin position="1"/>
        <end position="10"/>
    </location>
</feature>
<feature type="compositionally biased region" description="Low complexity" evidence="2">
    <location>
        <begin position="548"/>
        <end position="578"/>
    </location>
</feature>
<evidence type="ECO:0000256" key="1">
    <source>
        <dbReference type="SAM" id="Coils"/>
    </source>
</evidence>
<gene>
    <name evidence="3" type="ORF">EX895_000532</name>
</gene>
<dbReference type="Proteomes" id="UP000306050">
    <property type="component" value="Chromosome SGRAM_1"/>
</dbReference>
<feature type="region of interest" description="Disordered" evidence="2">
    <location>
        <begin position="347"/>
        <end position="368"/>
    </location>
</feature>
<feature type="region of interest" description="Disordered" evidence="2">
    <location>
        <begin position="719"/>
        <end position="811"/>
    </location>
</feature>
<dbReference type="AlphaFoldDB" id="A0A4U7L029"/>
<feature type="compositionally biased region" description="Low complexity" evidence="2">
    <location>
        <begin position="785"/>
        <end position="796"/>
    </location>
</feature>
<feature type="compositionally biased region" description="Low complexity" evidence="2">
    <location>
        <begin position="152"/>
        <end position="163"/>
    </location>
</feature>
<feature type="compositionally biased region" description="Low complexity" evidence="2">
    <location>
        <begin position="591"/>
        <end position="600"/>
    </location>
</feature>
<dbReference type="OrthoDB" id="2554357at2759"/>
<name>A0A4U7L029_9BASI</name>
<feature type="compositionally biased region" description="Polar residues" evidence="2">
    <location>
        <begin position="348"/>
        <end position="368"/>
    </location>
</feature>
<feature type="region of interest" description="Disordered" evidence="2">
    <location>
        <begin position="281"/>
        <end position="332"/>
    </location>
</feature>
<feature type="compositionally biased region" description="Polar residues" evidence="2">
    <location>
        <begin position="281"/>
        <end position="316"/>
    </location>
</feature>
<feature type="region of interest" description="Disordered" evidence="2">
    <location>
        <begin position="677"/>
        <end position="699"/>
    </location>
</feature>
<accession>A0A4U7L029</accession>
<feature type="compositionally biased region" description="Low complexity" evidence="2">
    <location>
        <begin position="232"/>
        <end position="246"/>
    </location>
</feature>
<dbReference type="RefSeq" id="XP_029742519.1">
    <property type="nucleotide sequence ID" value="XM_029881133.1"/>
</dbReference>